<comment type="caution">
    <text evidence="8">The sequence shown here is derived from an EMBL/GenBank/DDBJ whole genome shotgun (WGS) entry which is preliminary data.</text>
</comment>
<gene>
    <name evidence="8" type="ORF">IV53_GL001189</name>
</gene>
<evidence type="ECO:0000256" key="1">
    <source>
        <dbReference type="ARBA" id="ARBA00004162"/>
    </source>
</evidence>
<feature type="transmembrane region" description="Helical" evidence="6">
    <location>
        <begin position="35"/>
        <end position="59"/>
    </location>
</feature>
<evidence type="ECO:0000313" key="8">
    <source>
        <dbReference type="EMBL" id="KRN89639.1"/>
    </source>
</evidence>
<dbReference type="Proteomes" id="UP000051500">
    <property type="component" value="Unassembled WGS sequence"/>
</dbReference>
<dbReference type="AlphaFoldDB" id="A0A0R2KTK4"/>
<evidence type="ECO:0000256" key="3">
    <source>
        <dbReference type="ARBA" id="ARBA00022692"/>
    </source>
</evidence>
<dbReference type="PANTHER" id="PTHR33885:SF3">
    <property type="entry name" value="PHAGE SHOCK PROTEIN C"/>
    <property type="match status" value="1"/>
</dbReference>
<proteinExistence type="predicted"/>
<evidence type="ECO:0000256" key="5">
    <source>
        <dbReference type="ARBA" id="ARBA00023136"/>
    </source>
</evidence>
<sequence>MNDKKELMKSNDKIIEGVCGGIAEYFGWDKAIVRIVIAVLILSTGTLPGLILYVIAAIVMPKPPKQTKEVTKPTDFDDGTIEAEFREK</sequence>
<dbReference type="OrthoDB" id="9815286at2"/>
<dbReference type="PANTHER" id="PTHR33885">
    <property type="entry name" value="PHAGE SHOCK PROTEIN C"/>
    <property type="match status" value="1"/>
</dbReference>
<dbReference type="STRING" id="1122146.IV53_GL001189"/>
<keyword evidence="5 6" id="KW-0472">Membrane</keyword>
<evidence type="ECO:0000256" key="6">
    <source>
        <dbReference type="SAM" id="Phobius"/>
    </source>
</evidence>
<comment type="subcellular location">
    <subcellularLocation>
        <location evidence="1">Cell membrane</location>
        <topology evidence="1">Single-pass membrane protein</topology>
    </subcellularLocation>
</comment>
<organism evidence="8 9">
    <name type="scientific">Ligilactobacillus ceti DSM 22408</name>
    <dbReference type="NCBI Taxonomy" id="1122146"/>
    <lineage>
        <taxon>Bacteria</taxon>
        <taxon>Bacillati</taxon>
        <taxon>Bacillota</taxon>
        <taxon>Bacilli</taxon>
        <taxon>Lactobacillales</taxon>
        <taxon>Lactobacillaceae</taxon>
        <taxon>Ligilactobacillus</taxon>
    </lineage>
</organism>
<evidence type="ECO:0000256" key="4">
    <source>
        <dbReference type="ARBA" id="ARBA00022989"/>
    </source>
</evidence>
<keyword evidence="3 6" id="KW-0812">Transmembrane</keyword>
<evidence type="ECO:0000313" key="9">
    <source>
        <dbReference type="Proteomes" id="UP000051500"/>
    </source>
</evidence>
<dbReference type="GO" id="GO:0005886">
    <property type="term" value="C:plasma membrane"/>
    <property type="evidence" value="ECO:0007669"/>
    <property type="project" value="UniProtKB-SubCell"/>
</dbReference>
<protein>
    <recommendedName>
        <fullName evidence="7">Phage shock protein PspC N-terminal domain-containing protein</fullName>
    </recommendedName>
</protein>
<keyword evidence="4 6" id="KW-1133">Transmembrane helix</keyword>
<accession>A0A0R2KTK4</accession>
<dbReference type="InterPro" id="IPR007168">
    <property type="entry name" value="Phageshock_PspC_N"/>
</dbReference>
<evidence type="ECO:0000256" key="2">
    <source>
        <dbReference type="ARBA" id="ARBA00022475"/>
    </source>
</evidence>
<dbReference type="Pfam" id="PF04024">
    <property type="entry name" value="PspC"/>
    <property type="match status" value="1"/>
</dbReference>
<dbReference type="EMBL" id="JQBZ01000010">
    <property type="protein sequence ID" value="KRN89639.1"/>
    <property type="molecule type" value="Genomic_DNA"/>
</dbReference>
<keyword evidence="9" id="KW-1185">Reference proteome</keyword>
<feature type="domain" description="Phage shock protein PspC N-terminal" evidence="7">
    <location>
        <begin position="5"/>
        <end position="62"/>
    </location>
</feature>
<dbReference type="eggNOG" id="COG1983">
    <property type="taxonomic scope" value="Bacteria"/>
</dbReference>
<evidence type="ECO:0000259" key="7">
    <source>
        <dbReference type="Pfam" id="PF04024"/>
    </source>
</evidence>
<dbReference type="RefSeq" id="WP_027106776.1">
    <property type="nucleotide sequence ID" value="NZ_AUHP01000018.1"/>
</dbReference>
<keyword evidence="2" id="KW-1003">Cell membrane</keyword>
<dbReference type="InterPro" id="IPR052027">
    <property type="entry name" value="PspC"/>
</dbReference>
<name>A0A0R2KTK4_9LACO</name>
<dbReference type="PATRIC" id="fig|1122146.4.peg.1226"/>
<reference evidence="8 9" key="1">
    <citation type="journal article" date="2015" name="Genome Announc.">
        <title>Expanding the biotechnology potential of lactobacilli through comparative genomics of 213 strains and associated genera.</title>
        <authorList>
            <person name="Sun Z."/>
            <person name="Harris H.M."/>
            <person name="McCann A."/>
            <person name="Guo C."/>
            <person name="Argimon S."/>
            <person name="Zhang W."/>
            <person name="Yang X."/>
            <person name="Jeffery I.B."/>
            <person name="Cooney J.C."/>
            <person name="Kagawa T.F."/>
            <person name="Liu W."/>
            <person name="Song Y."/>
            <person name="Salvetti E."/>
            <person name="Wrobel A."/>
            <person name="Rasinkangas P."/>
            <person name="Parkhill J."/>
            <person name="Rea M.C."/>
            <person name="O'Sullivan O."/>
            <person name="Ritari J."/>
            <person name="Douillard F.P."/>
            <person name="Paul Ross R."/>
            <person name="Yang R."/>
            <person name="Briner A.E."/>
            <person name="Felis G.E."/>
            <person name="de Vos W.M."/>
            <person name="Barrangou R."/>
            <person name="Klaenhammer T.R."/>
            <person name="Caufield P.W."/>
            <person name="Cui Y."/>
            <person name="Zhang H."/>
            <person name="O'Toole P.W."/>
        </authorList>
    </citation>
    <scope>NUCLEOTIDE SEQUENCE [LARGE SCALE GENOMIC DNA]</scope>
    <source>
        <strain evidence="8 9">DSM 22408</strain>
    </source>
</reference>